<dbReference type="PROSITE" id="PS51257">
    <property type="entry name" value="PROKAR_LIPOPROTEIN"/>
    <property type="match status" value="1"/>
</dbReference>
<dbReference type="SMART" id="SM00318">
    <property type="entry name" value="SNc"/>
    <property type="match status" value="1"/>
</dbReference>
<dbReference type="GO" id="GO:0016787">
    <property type="term" value="F:hydrolase activity"/>
    <property type="evidence" value="ECO:0007669"/>
    <property type="project" value="UniProtKB-KW"/>
</dbReference>
<proteinExistence type="predicted"/>
<evidence type="ECO:0000256" key="1">
    <source>
        <dbReference type="ARBA" id="ARBA00022722"/>
    </source>
</evidence>
<dbReference type="GO" id="GO:0004519">
    <property type="term" value="F:endonuclease activity"/>
    <property type="evidence" value="ECO:0007669"/>
    <property type="project" value="UniProtKB-KW"/>
</dbReference>
<dbReference type="EMBL" id="JANIPJ010000009">
    <property type="protein sequence ID" value="MCR2804898.1"/>
    <property type="molecule type" value="Genomic_DNA"/>
</dbReference>
<evidence type="ECO:0000256" key="2">
    <source>
        <dbReference type="ARBA" id="ARBA00022759"/>
    </source>
</evidence>
<evidence type="ECO:0000256" key="3">
    <source>
        <dbReference type="ARBA" id="ARBA00022801"/>
    </source>
</evidence>
<dbReference type="Gene3D" id="2.60.40.1260">
    <property type="entry name" value="Lamin Tail domain"/>
    <property type="match status" value="1"/>
</dbReference>
<dbReference type="InterPro" id="IPR035437">
    <property type="entry name" value="SNase_OB-fold_sf"/>
</dbReference>
<dbReference type="RefSeq" id="WP_257446426.1">
    <property type="nucleotide sequence ID" value="NZ_JANIPJ010000009.1"/>
</dbReference>
<dbReference type="InterPro" id="IPR016071">
    <property type="entry name" value="Staphylococal_nuclease_OB-fold"/>
</dbReference>
<keyword evidence="1" id="KW-0540">Nuclease</keyword>
<feature type="domain" description="TNase-like" evidence="4">
    <location>
        <begin position="39"/>
        <end position="166"/>
    </location>
</feature>
<dbReference type="Gene3D" id="2.40.50.90">
    <property type="match status" value="1"/>
</dbReference>
<keyword evidence="3" id="KW-0378">Hydrolase</keyword>
<dbReference type="PANTHER" id="PTHR12302:SF3">
    <property type="entry name" value="SERINE_THREONINE-PROTEIN KINASE 31"/>
    <property type="match status" value="1"/>
</dbReference>
<protein>
    <submittedName>
        <fullName evidence="5">Thermonuclease family protein</fullName>
    </submittedName>
</protein>
<dbReference type="Proteomes" id="UP001141950">
    <property type="component" value="Unassembled WGS sequence"/>
</dbReference>
<organism evidence="5 6">
    <name type="scientific">Paenibacillus soyae</name>
    <dbReference type="NCBI Taxonomy" id="2969249"/>
    <lineage>
        <taxon>Bacteria</taxon>
        <taxon>Bacillati</taxon>
        <taxon>Bacillota</taxon>
        <taxon>Bacilli</taxon>
        <taxon>Bacillales</taxon>
        <taxon>Paenibacillaceae</taxon>
        <taxon>Paenibacillus</taxon>
    </lineage>
</organism>
<dbReference type="PANTHER" id="PTHR12302">
    <property type="entry name" value="EBNA2 BINDING PROTEIN P100"/>
    <property type="match status" value="1"/>
</dbReference>
<sequence length="286" mass="32082">MRYTFIIPFLIMLVIITAGCSGLSSTAAPSLKSDTWYPVSGFVDGDTFRVKTGDQETTIRLLYVDTPETKKPDTPVQPFGPEAAAFTKQRLEESGEVKLSFDKETKDHYDRTLAVVELKDGSILNELLLEQGLAKVLIVEPNVKMENVYKQLEQSAKQNAAGLWSSGNETSQTELPERKVQPIGLEMKVDKAEEMVTITNTTFESINMDDWKLVSVRGNQTYTFEPIELPGQAKLILLSGTEEPDGLDAEALLLEWEVDNVWNNMEPDPAELYNEKNELVALWEDE</sequence>
<keyword evidence="6" id="KW-1185">Reference proteome</keyword>
<evidence type="ECO:0000313" key="6">
    <source>
        <dbReference type="Proteomes" id="UP001141950"/>
    </source>
</evidence>
<dbReference type="AlphaFoldDB" id="A0A9X2MMZ3"/>
<dbReference type="PROSITE" id="PS50830">
    <property type="entry name" value="TNASE_3"/>
    <property type="match status" value="1"/>
</dbReference>
<comment type="caution">
    <text evidence="5">The sequence shown here is derived from an EMBL/GenBank/DDBJ whole genome shotgun (WGS) entry which is preliminary data.</text>
</comment>
<dbReference type="Pfam" id="PF00565">
    <property type="entry name" value="SNase"/>
    <property type="match status" value="1"/>
</dbReference>
<gene>
    <name evidence="5" type="ORF">NQZ67_13515</name>
</gene>
<reference evidence="5" key="1">
    <citation type="submission" date="2022-08" db="EMBL/GenBank/DDBJ databases">
        <title>The genomic sequence of strain Paenibacillus sp. SCIV0701.</title>
        <authorList>
            <person name="Zhao H."/>
        </authorList>
    </citation>
    <scope>NUCLEOTIDE SEQUENCE</scope>
    <source>
        <strain evidence="5">SCIV0701</strain>
    </source>
</reference>
<keyword evidence="2" id="KW-0255">Endonuclease</keyword>
<dbReference type="InterPro" id="IPR036415">
    <property type="entry name" value="Lamin_tail_dom_sf"/>
</dbReference>
<accession>A0A9X2MMZ3</accession>
<evidence type="ECO:0000259" key="4">
    <source>
        <dbReference type="PROSITE" id="PS50830"/>
    </source>
</evidence>
<dbReference type="SUPFAM" id="SSF74853">
    <property type="entry name" value="Lamin A/C globular tail domain"/>
    <property type="match status" value="1"/>
</dbReference>
<name>A0A9X2MMZ3_9BACL</name>
<dbReference type="SUPFAM" id="SSF50199">
    <property type="entry name" value="Staphylococcal nuclease"/>
    <property type="match status" value="1"/>
</dbReference>
<evidence type="ECO:0000313" key="5">
    <source>
        <dbReference type="EMBL" id="MCR2804898.1"/>
    </source>
</evidence>